<dbReference type="Gene3D" id="2.30.30.220">
    <property type="entry name" value="SspB-like"/>
    <property type="match status" value="1"/>
</dbReference>
<organism evidence="2 3">
    <name type="scientific">Halorhodospira halochloris</name>
    <name type="common">Ectothiorhodospira halochloris</name>
    <dbReference type="NCBI Taxonomy" id="1052"/>
    <lineage>
        <taxon>Bacteria</taxon>
        <taxon>Pseudomonadati</taxon>
        <taxon>Pseudomonadota</taxon>
        <taxon>Gammaproteobacteria</taxon>
        <taxon>Chromatiales</taxon>
        <taxon>Ectothiorhodospiraceae</taxon>
        <taxon>Halorhodospira</taxon>
    </lineage>
</organism>
<dbReference type="InterPro" id="IPR036760">
    <property type="entry name" value="SspB-like_sf"/>
</dbReference>
<reference evidence="2" key="1">
    <citation type="submission" date="2016-02" db="EMBL/GenBank/DDBJ databases">
        <title>Halorhodospira halochloris DSM-1059 complete genome, version 2.</title>
        <authorList>
            <person name="Tsukatani Y."/>
        </authorList>
    </citation>
    <scope>NUCLEOTIDE SEQUENCE</scope>
    <source>
        <strain evidence="2">DSM 1059</strain>
    </source>
</reference>
<dbReference type="EMBL" id="AP017372">
    <property type="protein sequence ID" value="BAU58526.1"/>
    <property type="molecule type" value="Genomic_DNA"/>
</dbReference>
<dbReference type="Pfam" id="PF04386">
    <property type="entry name" value="SspB"/>
    <property type="match status" value="1"/>
</dbReference>
<dbReference type="PANTHER" id="PTHR37486:SF1">
    <property type="entry name" value="STRINGENT STARVATION PROTEIN B"/>
    <property type="match status" value="1"/>
</dbReference>
<gene>
    <name evidence="2" type="ORF">HH1059_18370</name>
</gene>
<dbReference type="SUPFAM" id="SSF101738">
    <property type="entry name" value="SspB-like"/>
    <property type="match status" value="1"/>
</dbReference>
<dbReference type="PIRSF" id="PIRSF005276">
    <property type="entry name" value="SspB"/>
    <property type="match status" value="1"/>
</dbReference>
<sequence>MNSSRPYLVRAIYEWIADNDKTPYLLVDASRSDIDAPTEYAEDGRLVLNVSPRAVQGLNMGNDVIRFSARFGGVARGVTIPVGAVMAVYARENGQGMMFGAEDEMEEETNQSGEATHEVNAGQDPDGGDDAPGSSSSNSGGGKRPNLRVVK</sequence>
<dbReference type="NCBIfam" id="NF008769">
    <property type="entry name" value="PRK11798.2-5"/>
    <property type="match status" value="1"/>
</dbReference>
<dbReference type="RefSeq" id="WP_096409876.1">
    <property type="nucleotide sequence ID" value="NZ_AP017372.2"/>
</dbReference>
<evidence type="ECO:0000313" key="2">
    <source>
        <dbReference type="EMBL" id="BAU58526.1"/>
    </source>
</evidence>
<dbReference type="OrthoDB" id="9797358at2"/>
<dbReference type="GO" id="GO:0045732">
    <property type="term" value="P:positive regulation of protein catabolic process"/>
    <property type="evidence" value="ECO:0007669"/>
    <property type="project" value="TreeGrafter"/>
</dbReference>
<keyword evidence="3" id="KW-1185">Reference proteome</keyword>
<dbReference type="GO" id="GO:0005829">
    <property type="term" value="C:cytosol"/>
    <property type="evidence" value="ECO:0007669"/>
    <property type="project" value="TreeGrafter"/>
</dbReference>
<feature type="region of interest" description="Disordered" evidence="1">
    <location>
        <begin position="98"/>
        <end position="151"/>
    </location>
</feature>
<evidence type="ECO:0000313" key="3">
    <source>
        <dbReference type="Proteomes" id="UP000218890"/>
    </source>
</evidence>
<proteinExistence type="predicted"/>
<protein>
    <submittedName>
        <fullName evidence="2">Stringent starvation protein B</fullName>
    </submittedName>
</protein>
<dbReference type="KEGG" id="hhk:HH1059_18370"/>
<dbReference type="AlphaFoldDB" id="A0A110B5L4"/>
<dbReference type="InterPro" id="IPR007481">
    <property type="entry name" value="SspB"/>
</dbReference>
<name>A0A110B5L4_HALHR</name>
<accession>A0A110B5L4</accession>
<dbReference type="PANTHER" id="PTHR37486">
    <property type="entry name" value="STRINGENT STARVATION PROTEIN B"/>
    <property type="match status" value="1"/>
</dbReference>
<dbReference type="GO" id="GO:0005840">
    <property type="term" value="C:ribosome"/>
    <property type="evidence" value="ECO:0007669"/>
    <property type="project" value="TreeGrafter"/>
</dbReference>
<dbReference type="Proteomes" id="UP000218890">
    <property type="component" value="Chromosome"/>
</dbReference>
<evidence type="ECO:0000256" key="1">
    <source>
        <dbReference type="SAM" id="MobiDB-lite"/>
    </source>
</evidence>